<dbReference type="InterPro" id="IPR041692">
    <property type="entry name" value="HHH_9"/>
</dbReference>
<evidence type="ECO:0000313" key="3">
    <source>
        <dbReference type="EMBL" id="MCV7229385.1"/>
    </source>
</evidence>
<gene>
    <name evidence="3" type="ORF">H7J73_25570</name>
</gene>
<dbReference type="RefSeq" id="WP_264070609.1">
    <property type="nucleotide sequence ID" value="NZ_JACKTY010000041.1"/>
</dbReference>
<dbReference type="SMART" id="SM00316">
    <property type="entry name" value="S1"/>
    <property type="match status" value="1"/>
</dbReference>
<dbReference type="Pfam" id="PF22706">
    <property type="entry name" value="Tex_central_region"/>
    <property type="match status" value="1"/>
</dbReference>
<dbReference type="EMBL" id="JACKTY010000041">
    <property type="protein sequence ID" value="MCV7229385.1"/>
    <property type="molecule type" value="Genomic_DNA"/>
</dbReference>
<dbReference type="Pfam" id="PF00575">
    <property type="entry name" value="S1"/>
    <property type="match status" value="1"/>
</dbReference>
<evidence type="ECO:0000313" key="4">
    <source>
        <dbReference type="Proteomes" id="UP001526201"/>
    </source>
</evidence>
<dbReference type="Gene3D" id="3.30.420.140">
    <property type="entry name" value="YqgF/RNase H-like domain"/>
    <property type="match status" value="1"/>
</dbReference>
<dbReference type="Gene3D" id="1.10.3500.10">
    <property type="entry name" value="Tex N-terminal region-like"/>
    <property type="match status" value="1"/>
</dbReference>
<dbReference type="Gene3D" id="1.10.150.310">
    <property type="entry name" value="Tex RuvX-like domain-like"/>
    <property type="match status" value="1"/>
</dbReference>
<protein>
    <submittedName>
        <fullName evidence="3">RNA-binding transcriptional accessory protein</fullName>
    </submittedName>
</protein>
<dbReference type="SUPFAM" id="SSF47781">
    <property type="entry name" value="RuvA domain 2-like"/>
    <property type="match status" value="2"/>
</dbReference>
<dbReference type="InterPro" id="IPR003029">
    <property type="entry name" value="S1_domain"/>
</dbReference>
<reference evidence="3 4" key="1">
    <citation type="journal article" date="2022" name="BMC Genomics">
        <title>Comparative genome analysis of mycobacteria focusing on tRNA and non-coding RNA.</title>
        <authorList>
            <person name="Behra P.R.K."/>
            <person name="Pettersson B.M.F."/>
            <person name="Ramesh M."/>
            <person name="Das S."/>
            <person name="Dasgupta S."/>
            <person name="Kirsebom L.A."/>
        </authorList>
    </citation>
    <scope>NUCLEOTIDE SEQUENCE [LARGE SCALE GENOMIC DNA]</scope>
    <source>
        <strain evidence="3 4">DSM 44078</strain>
    </source>
</reference>
<evidence type="ECO:0000256" key="1">
    <source>
        <dbReference type="SAM" id="MobiDB-lite"/>
    </source>
</evidence>
<dbReference type="Pfam" id="PF12836">
    <property type="entry name" value="HHH_3"/>
    <property type="match status" value="1"/>
</dbReference>
<dbReference type="Gene3D" id="1.10.10.650">
    <property type="entry name" value="RuvA domain 2-like"/>
    <property type="match status" value="1"/>
</dbReference>
<dbReference type="InterPro" id="IPR032639">
    <property type="entry name" value="Tex_YqgF"/>
</dbReference>
<dbReference type="InterPro" id="IPR023323">
    <property type="entry name" value="Tex-like_dom_sf"/>
</dbReference>
<feature type="region of interest" description="Disordered" evidence="1">
    <location>
        <begin position="725"/>
        <end position="783"/>
    </location>
</feature>
<dbReference type="Proteomes" id="UP001526201">
    <property type="component" value="Unassembled WGS sequence"/>
</dbReference>
<dbReference type="InterPro" id="IPR044146">
    <property type="entry name" value="S1_Tex"/>
</dbReference>
<dbReference type="InterPro" id="IPR012337">
    <property type="entry name" value="RNaseH-like_sf"/>
</dbReference>
<dbReference type="InterPro" id="IPR023319">
    <property type="entry name" value="Tex-like_HTH_dom_sf"/>
</dbReference>
<dbReference type="Pfam" id="PF09371">
    <property type="entry name" value="Tex_N"/>
    <property type="match status" value="1"/>
</dbReference>
<dbReference type="SMART" id="SM00732">
    <property type="entry name" value="YqgFc"/>
    <property type="match status" value="1"/>
</dbReference>
<sequence length="783" mass="83428">MTPSPTVKSVNARLAGELAVDEARVAAAVRLLDEGSTVPFIARYRKEVTGSLDDGQLRMLEERLGYLRELDQRREAVLASIEEQGKLTDELRTALLTADTKSRVEDIYLPYKPKRRTKAQIAREAGLEPLADRLLADPTLVPEAAAGDFLNEEVADAAAALDGARHIIIERAGEDAELVGAVRAKFWSEGAVRTAPISDEVAKSPAGQKFRDYFDFSEPLETMPSHRVLAVMRGEKEQILALTMDGGEDEPYQAMVAQTLGINLGAKAPATAWLATTVRLAWRVRLMSTASVDARVRLRQRAELDAVAVFARNLKDLLLAAPAGTRTTLGLDPGFRTGVKVAVVDDTGKVVDTCAIFPHQPQQKWNEAKATLGALVARHGVQLIAIGNGTASRETDALAAELISDIKAAGADAPVKAMVSEAGASVYSASEYAAHELPDLDVTLRGAVSIARRLQDPLAELVKIEPKSIGVGQYQHDVTPGTLARSLNAVVEDAVNAVGVDLNTASVPLLARVSGVTDSLAEAIVAHRESTGPFRNRQALLKVPRLGPKAFEQCAGFLRINGGEDPLDSSGVHPEAYPVVRKILDRSGVTLAELIGNERSLRSLRPAEFADDRFGIPTITDILAELEKPGRDPRPAFTTATFAAGVEKVGDLKPGMVLEGVVTNVAAFGAFVDVGVHQDGLVHVSAMADHFVSDPHTVVKSGQVVRVKVIDVDVDRQRIGLSLRLKDEAKGGGPAKRPAGGPDQGKRPNPNRGKPAGQNKPARASTPPSGSMAEALRNAGFGK</sequence>
<name>A0ABT3CIW6_9MYCO</name>
<comment type="caution">
    <text evidence="3">The sequence shown here is derived from an EMBL/GenBank/DDBJ whole genome shotgun (WGS) entry which is preliminary data.</text>
</comment>
<dbReference type="Pfam" id="PF17674">
    <property type="entry name" value="HHH_9"/>
    <property type="match status" value="1"/>
</dbReference>
<dbReference type="InterPro" id="IPR055179">
    <property type="entry name" value="Tex-like_central_region"/>
</dbReference>
<dbReference type="PANTHER" id="PTHR10724:SF10">
    <property type="entry name" value="S1 RNA-BINDING DOMAIN-CONTAINING PROTEIN 1"/>
    <property type="match status" value="1"/>
</dbReference>
<dbReference type="SUPFAM" id="SSF50249">
    <property type="entry name" value="Nucleic acid-binding proteins"/>
    <property type="match status" value="1"/>
</dbReference>
<dbReference type="InterPro" id="IPR050437">
    <property type="entry name" value="Ribos_protein_bS1-like"/>
</dbReference>
<organism evidence="3 4">
    <name type="scientific">Mycolicibacterium komossense</name>
    <dbReference type="NCBI Taxonomy" id="1779"/>
    <lineage>
        <taxon>Bacteria</taxon>
        <taxon>Bacillati</taxon>
        <taxon>Actinomycetota</taxon>
        <taxon>Actinomycetes</taxon>
        <taxon>Mycobacteriales</taxon>
        <taxon>Mycobacteriaceae</taxon>
        <taxon>Mycolicibacterium</taxon>
    </lineage>
</organism>
<dbReference type="SUPFAM" id="SSF53098">
    <property type="entry name" value="Ribonuclease H-like"/>
    <property type="match status" value="1"/>
</dbReference>
<feature type="domain" description="S1 motif" evidence="2">
    <location>
        <begin position="655"/>
        <end position="724"/>
    </location>
</feature>
<keyword evidence="4" id="KW-1185">Reference proteome</keyword>
<dbReference type="SUPFAM" id="SSF158832">
    <property type="entry name" value="Tex N-terminal region-like"/>
    <property type="match status" value="1"/>
</dbReference>
<dbReference type="Pfam" id="PF16921">
    <property type="entry name" value="Tex_YqgF"/>
    <property type="match status" value="1"/>
</dbReference>
<dbReference type="InterPro" id="IPR037027">
    <property type="entry name" value="YqgF/RNaseH-like_dom_sf"/>
</dbReference>
<dbReference type="PANTHER" id="PTHR10724">
    <property type="entry name" value="30S RIBOSOMAL PROTEIN S1"/>
    <property type="match status" value="1"/>
</dbReference>
<accession>A0ABT3CIW6</accession>
<dbReference type="CDD" id="cd05685">
    <property type="entry name" value="S1_Tex"/>
    <property type="match status" value="1"/>
</dbReference>
<dbReference type="InterPro" id="IPR010994">
    <property type="entry name" value="RuvA_2-like"/>
</dbReference>
<dbReference type="InterPro" id="IPR006641">
    <property type="entry name" value="YqgF/RNaseH-like_dom"/>
</dbReference>
<dbReference type="InterPro" id="IPR012340">
    <property type="entry name" value="NA-bd_OB-fold"/>
</dbReference>
<proteinExistence type="predicted"/>
<dbReference type="Gene3D" id="2.40.50.140">
    <property type="entry name" value="Nucleic acid-binding proteins"/>
    <property type="match status" value="1"/>
</dbReference>
<evidence type="ECO:0000259" key="2">
    <source>
        <dbReference type="PROSITE" id="PS50126"/>
    </source>
</evidence>
<dbReference type="PROSITE" id="PS50126">
    <property type="entry name" value="S1"/>
    <property type="match status" value="1"/>
</dbReference>
<dbReference type="InterPro" id="IPR018974">
    <property type="entry name" value="Tex-like_N"/>
</dbReference>